<dbReference type="InterPro" id="IPR002172">
    <property type="entry name" value="LDrepeatLR_classA_rpt"/>
</dbReference>
<feature type="domain" description="G-protein coupled receptors family 1 profile" evidence="10">
    <location>
        <begin position="697"/>
        <end position="955"/>
    </location>
</feature>
<feature type="transmembrane region" description="Helical" evidence="8">
    <location>
        <begin position="856"/>
        <end position="878"/>
    </location>
</feature>
<sequence length="984" mass="115034">MIYPYNCTSNEHHCIQVDNNKQGITFDTKISHDCLSVEFAGDKQINCLGSTDERDYCRLNYPNEANRRYRCWNDTTCINIHQLCDCIRDCQLGDDEAICSWLRGGLDVCFPDKFICSNNKVVLRKHLCDSKLSCSKKEEALICDLTEWNKPERKYFSIGNYFNQYPDILLQNNEQLSTTMKTMLNKQKNEKNNDLLLQWYCNEGVLVYSIDQKFYCFCSPVHYGDRCQYQNEFIGLVLNVRRKSARDYLFLFRIIIILLDDKKNLLFQEQILYRSSCEKRHQMYLLYPNRPKLKDKNYSIRFDVYAIHRLQNTIQFRTSFYHKIPFTFLPIHRFVINLAIPEKQAQTNLCNNIQCQNGKCYRYENYNQYYCRCDYGWFGEFCHLRHKCNCSSQSMCTETGCICPLGKSGLLCYVPEELSCKDIVCQHGGTCIAQDHRILEKDSQCICTDEYEGEFCEKRQMRIIIHFNNIQIPSSILIHYLISRRSRNPDHLTQFKRISVYENTVTLYPSMQYNMAFVQFDNNYYLVVLHSLPVHHDVSTTVIPSNKCPYFEELFDRSTFLFHPLKRIKYYPLICQNNIKLVCFYDQTQICLCSKNYLTDCFDFNHNGTSSCNENNYCENNGKCYVNDLTCPTKSICICEQCYYGTLCQFTTSGTVLSLDSIIGYRIEPHLPFAKQSFIIKLSTGITISMFAVGIIGNLLSIMLFSRKKVLEVGCGIYLLSSSILSFLAMNVFAYKFWSLLVTQMALVTNETFLHVNCKMIDFVSRFLPTTIDWLNACLAIERVLNMTIGAQFSKVKSKFWAKFVIIMVILINIISVIHDPLNRRLLKDIEEQRIWCIVSYTHSSLLNVYNTTLNVIHFIVPFGINFTSAFAIIVIAARKRSVVHKNQTYREHLREQFQQHKHLVISSSILVILALPRLIISFFSGCMKSVRDPSLFLAAYFISFIPPILIFIIFVIPSQTYTTEFNLSLKYYLATPRRYFHIT</sequence>
<dbReference type="InterPro" id="IPR000742">
    <property type="entry name" value="EGF"/>
</dbReference>
<keyword evidence="5 6" id="KW-1015">Disulfide bond</keyword>
<dbReference type="PROSITE" id="PS00022">
    <property type="entry name" value="EGF_1"/>
    <property type="match status" value="3"/>
</dbReference>
<feature type="disulfide bond" evidence="6">
    <location>
        <begin position="350"/>
        <end position="360"/>
    </location>
</feature>
<dbReference type="SMART" id="SM00181">
    <property type="entry name" value="EGF"/>
    <property type="match status" value="3"/>
</dbReference>
<gene>
    <name evidence="11" type="ORF">OTI717_LOCUS36272</name>
</gene>
<feature type="transmembrane region" description="Helical" evidence="8">
    <location>
        <begin position="800"/>
        <end position="819"/>
    </location>
</feature>
<proteinExistence type="predicted"/>
<comment type="subcellular location">
    <subcellularLocation>
        <location evidence="1">Membrane</location>
    </subcellularLocation>
</comment>
<keyword evidence="6" id="KW-0245">EGF-like domain</keyword>
<dbReference type="InterPro" id="IPR017452">
    <property type="entry name" value="GPCR_Rhodpsn_7TM"/>
</dbReference>
<feature type="disulfide bond" evidence="6">
    <location>
        <begin position="447"/>
        <end position="456"/>
    </location>
</feature>
<evidence type="ECO:0000313" key="11">
    <source>
        <dbReference type="EMBL" id="CAF4151967.1"/>
    </source>
</evidence>
<dbReference type="SUPFAM" id="SSF57196">
    <property type="entry name" value="EGF/Laminin"/>
    <property type="match status" value="2"/>
</dbReference>
<evidence type="ECO:0000256" key="1">
    <source>
        <dbReference type="ARBA" id="ARBA00004370"/>
    </source>
</evidence>
<accession>A0A819Y306</accession>
<feature type="domain" description="EGF-like" evidence="9">
    <location>
        <begin position="416"/>
        <end position="457"/>
    </location>
</feature>
<keyword evidence="2 8" id="KW-0812">Transmembrane</keyword>
<evidence type="ECO:0000256" key="6">
    <source>
        <dbReference type="PROSITE-ProRule" id="PRU00076"/>
    </source>
</evidence>
<dbReference type="Gene3D" id="2.10.25.10">
    <property type="entry name" value="Laminin"/>
    <property type="match status" value="1"/>
</dbReference>
<reference evidence="11" key="1">
    <citation type="submission" date="2021-02" db="EMBL/GenBank/DDBJ databases">
        <authorList>
            <person name="Nowell W R."/>
        </authorList>
    </citation>
    <scope>NUCLEOTIDE SEQUENCE</scope>
</reference>
<evidence type="ECO:0000313" key="12">
    <source>
        <dbReference type="Proteomes" id="UP000663823"/>
    </source>
</evidence>
<evidence type="ECO:0000256" key="2">
    <source>
        <dbReference type="ARBA" id="ARBA00022692"/>
    </source>
</evidence>
<keyword evidence="4 8" id="KW-0472">Membrane</keyword>
<name>A0A819Y306_9BILA</name>
<dbReference type="PROSITE" id="PS50262">
    <property type="entry name" value="G_PROTEIN_RECEP_F1_2"/>
    <property type="match status" value="1"/>
</dbReference>
<feature type="transmembrane region" description="Helical" evidence="8">
    <location>
        <begin position="904"/>
        <end position="924"/>
    </location>
</feature>
<dbReference type="SUPFAM" id="SSF81321">
    <property type="entry name" value="Family A G protein-coupled receptor-like"/>
    <property type="match status" value="1"/>
</dbReference>
<feature type="disulfide bond" evidence="7">
    <location>
        <begin position="84"/>
        <end position="99"/>
    </location>
</feature>
<feature type="domain" description="EGF-like" evidence="9">
    <location>
        <begin position="346"/>
        <end position="383"/>
    </location>
</feature>
<feature type="transmembrane region" description="Helical" evidence="8">
    <location>
        <begin position="936"/>
        <end position="957"/>
    </location>
</feature>
<evidence type="ECO:0000256" key="3">
    <source>
        <dbReference type="ARBA" id="ARBA00022989"/>
    </source>
</evidence>
<dbReference type="InterPro" id="IPR051830">
    <property type="entry name" value="NOTCH_homolog"/>
</dbReference>
<dbReference type="AlphaFoldDB" id="A0A819Y306"/>
<evidence type="ECO:0000259" key="9">
    <source>
        <dbReference type="PROSITE" id="PS50026"/>
    </source>
</evidence>
<protein>
    <submittedName>
        <fullName evidence="11">Uncharacterized protein</fullName>
    </submittedName>
</protein>
<dbReference type="Gene3D" id="1.20.1070.10">
    <property type="entry name" value="Rhodopsin 7-helix transmembrane proteins"/>
    <property type="match status" value="1"/>
</dbReference>
<evidence type="ECO:0000256" key="8">
    <source>
        <dbReference type="SAM" id="Phobius"/>
    </source>
</evidence>
<comment type="caution">
    <text evidence="11">The sequence shown here is derived from an EMBL/GenBank/DDBJ whole genome shotgun (WGS) entry which is preliminary data.</text>
</comment>
<dbReference type="PROSITE" id="PS01186">
    <property type="entry name" value="EGF_2"/>
    <property type="match status" value="1"/>
</dbReference>
<organism evidence="11 12">
    <name type="scientific">Rotaria sordida</name>
    <dbReference type="NCBI Taxonomy" id="392033"/>
    <lineage>
        <taxon>Eukaryota</taxon>
        <taxon>Metazoa</taxon>
        <taxon>Spiralia</taxon>
        <taxon>Gnathifera</taxon>
        <taxon>Rotifera</taxon>
        <taxon>Eurotatoria</taxon>
        <taxon>Bdelloidea</taxon>
        <taxon>Philodinida</taxon>
        <taxon>Philodinidae</taxon>
        <taxon>Rotaria</taxon>
    </lineage>
</organism>
<evidence type="ECO:0000259" key="10">
    <source>
        <dbReference type="PROSITE" id="PS50262"/>
    </source>
</evidence>
<feature type="disulfide bond" evidence="6">
    <location>
        <begin position="373"/>
        <end position="382"/>
    </location>
</feature>
<feature type="transmembrane region" description="Helical" evidence="8">
    <location>
        <begin position="682"/>
        <end position="705"/>
    </location>
</feature>
<dbReference type="GO" id="GO:0016020">
    <property type="term" value="C:membrane"/>
    <property type="evidence" value="ECO:0007669"/>
    <property type="project" value="UniProtKB-SubCell"/>
</dbReference>
<dbReference type="PANTHER" id="PTHR24033:SF232">
    <property type="entry name" value="LAMININ SUBUNIT GAMMA-2-RELATED"/>
    <property type="match status" value="1"/>
</dbReference>
<feature type="transmembrane region" description="Helical" evidence="8">
    <location>
        <begin position="717"/>
        <end position="738"/>
    </location>
</feature>
<keyword evidence="3 8" id="KW-1133">Transmembrane helix</keyword>
<dbReference type="EMBL" id="CAJOAX010015144">
    <property type="protein sequence ID" value="CAF4151967.1"/>
    <property type="molecule type" value="Genomic_DNA"/>
</dbReference>
<dbReference type="PROSITE" id="PS50068">
    <property type="entry name" value="LDLRA_2"/>
    <property type="match status" value="1"/>
</dbReference>
<dbReference type="PROSITE" id="PS50026">
    <property type="entry name" value="EGF_3"/>
    <property type="match status" value="2"/>
</dbReference>
<evidence type="ECO:0000256" key="5">
    <source>
        <dbReference type="ARBA" id="ARBA00023157"/>
    </source>
</evidence>
<dbReference type="Proteomes" id="UP000663823">
    <property type="component" value="Unassembled WGS sequence"/>
</dbReference>
<comment type="caution">
    <text evidence="6">Lacks conserved residue(s) required for the propagation of feature annotation.</text>
</comment>
<dbReference type="PANTHER" id="PTHR24033">
    <property type="entry name" value="EGF-LIKE DOMAIN-CONTAINING PROTEIN"/>
    <property type="match status" value="1"/>
</dbReference>
<evidence type="ECO:0000256" key="4">
    <source>
        <dbReference type="ARBA" id="ARBA00023136"/>
    </source>
</evidence>
<evidence type="ECO:0000256" key="7">
    <source>
        <dbReference type="PROSITE-ProRule" id="PRU00124"/>
    </source>
</evidence>